<reference evidence="8" key="1">
    <citation type="submission" date="2023-08" db="EMBL/GenBank/DDBJ databases">
        <authorList>
            <person name="Chen Y."/>
            <person name="Shah S."/>
            <person name="Dougan E. K."/>
            <person name="Thang M."/>
            <person name="Chan C."/>
        </authorList>
    </citation>
    <scope>NUCLEOTIDE SEQUENCE</scope>
</reference>
<feature type="domain" description="FAD/NAD(P)-binding" evidence="6">
    <location>
        <begin position="5"/>
        <end position="302"/>
    </location>
</feature>
<dbReference type="Pfam" id="PF14759">
    <property type="entry name" value="Reductase_C"/>
    <property type="match status" value="1"/>
</dbReference>
<accession>A0AA36HP55</accession>
<sequence length="407" mass="44105">MSDGVIIVGAGHAAGQAVASLRSEGYEGPVTVIGDEPYVPYQRPPLSKKFLAGEIDIDRVYFKPPDFYEKSNAEMVLGRKVVEIERPKKIVHLDDGSTRGYDKLILATGSRVRELNIPGFDLEGVFYLRTIEDVEAIQSKFNEGGKMVVVGGGYIGLEVAAVAAQRGIDVTVLEMAPRVLARVVDPILSKFYTKAHTEAGVKIETGVTVSGFEGSNGKIEKIDCGDGKTFDADFAIVGVGIIPNVELADEAGLKVENGIAVDELCRTEDPDIYAIGDCTNHPNPILGTRLRLESVHNALEQGKTAAASICGKEKPYAQVPWFWSDQYDLKLQIVGLSAGYDEVVVRGDPENERSFAVFYLKDGVMIASDAVNRAPEHMMSRRLIAAKAKIPAAKLADESINMKDMAE</sequence>
<dbReference type="PRINTS" id="PR00411">
    <property type="entry name" value="PNDRDTASEI"/>
</dbReference>
<evidence type="ECO:0000259" key="6">
    <source>
        <dbReference type="Pfam" id="PF07992"/>
    </source>
</evidence>
<dbReference type="InterPro" id="IPR023753">
    <property type="entry name" value="FAD/NAD-binding_dom"/>
</dbReference>
<dbReference type="Gene3D" id="3.30.390.30">
    <property type="match status" value="1"/>
</dbReference>
<dbReference type="InterPro" id="IPR016156">
    <property type="entry name" value="FAD/NAD-linked_Rdtase_dimer_sf"/>
</dbReference>
<gene>
    <name evidence="8" type="ORF">EVOR1521_LOCUS2770</name>
</gene>
<comment type="similarity">
    <text evidence="2">Belongs to the FAD-dependent oxidoreductase family.</text>
</comment>
<dbReference type="SUPFAM" id="SSF51905">
    <property type="entry name" value="FAD/NAD(P)-binding domain"/>
    <property type="match status" value="2"/>
</dbReference>
<dbReference type="InterPro" id="IPR050446">
    <property type="entry name" value="FAD-oxidoreductase/Apoptosis"/>
</dbReference>
<dbReference type="GO" id="GO:0005737">
    <property type="term" value="C:cytoplasm"/>
    <property type="evidence" value="ECO:0007669"/>
    <property type="project" value="TreeGrafter"/>
</dbReference>
<protein>
    <recommendedName>
        <fullName evidence="10">Pyridine nucleotide-disulfide oxidoreductase</fullName>
    </recommendedName>
</protein>
<evidence type="ECO:0008006" key="10">
    <source>
        <dbReference type="Google" id="ProtNLM"/>
    </source>
</evidence>
<keyword evidence="5" id="KW-0560">Oxidoreductase</keyword>
<name>A0AA36HP55_9DINO</name>
<dbReference type="Proteomes" id="UP001178507">
    <property type="component" value="Unassembled WGS sequence"/>
</dbReference>
<evidence type="ECO:0000256" key="3">
    <source>
        <dbReference type="ARBA" id="ARBA00022630"/>
    </source>
</evidence>
<organism evidence="8 9">
    <name type="scientific">Effrenium voratum</name>
    <dbReference type="NCBI Taxonomy" id="2562239"/>
    <lineage>
        <taxon>Eukaryota</taxon>
        <taxon>Sar</taxon>
        <taxon>Alveolata</taxon>
        <taxon>Dinophyceae</taxon>
        <taxon>Suessiales</taxon>
        <taxon>Symbiodiniaceae</taxon>
        <taxon>Effrenium</taxon>
    </lineage>
</organism>
<keyword evidence="9" id="KW-1185">Reference proteome</keyword>
<dbReference type="PANTHER" id="PTHR43557">
    <property type="entry name" value="APOPTOSIS-INDUCING FACTOR 1"/>
    <property type="match status" value="1"/>
</dbReference>
<proteinExistence type="inferred from homology"/>
<evidence type="ECO:0000256" key="5">
    <source>
        <dbReference type="ARBA" id="ARBA00023002"/>
    </source>
</evidence>
<keyword evidence="4" id="KW-0274">FAD</keyword>
<evidence type="ECO:0000256" key="1">
    <source>
        <dbReference type="ARBA" id="ARBA00001974"/>
    </source>
</evidence>
<keyword evidence="3" id="KW-0285">Flavoprotein</keyword>
<dbReference type="InterPro" id="IPR028202">
    <property type="entry name" value="Reductase_C"/>
</dbReference>
<dbReference type="EMBL" id="CAUJNA010000154">
    <property type="protein sequence ID" value="CAJ1372761.1"/>
    <property type="molecule type" value="Genomic_DNA"/>
</dbReference>
<dbReference type="Pfam" id="PF07992">
    <property type="entry name" value="Pyr_redox_2"/>
    <property type="match status" value="1"/>
</dbReference>
<evidence type="ECO:0000256" key="4">
    <source>
        <dbReference type="ARBA" id="ARBA00022827"/>
    </source>
</evidence>
<comment type="caution">
    <text evidence="8">The sequence shown here is derived from an EMBL/GenBank/DDBJ whole genome shotgun (WGS) entry which is preliminary data.</text>
</comment>
<evidence type="ECO:0000256" key="2">
    <source>
        <dbReference type="ARBA" id="ARBA00006442"/>
    </source>
</evidence>
<evidence type="ECO:0000313" key="9">
    <source>
        <dbReference type="Proteomes" id="UP001178507"/>
    </source>
</evidence>
<comment type="cofactor">
    <cofactor evidence="1">
        <name>FAD</name>
        <dbReference type="ChEBI" id="CHEBI:57692"/>
    </cofactor>
</comment>
<dbReference type="AlphaFoldDB" id="A0AA36HP55"/>
<dbReference type="InterPro" id="IPR036188">
    <property type="entry name" value="FAD/NAD-bd_sf"/>
</dbReference>
<dbReference type="SUPFAM" id="SSF55424">
    <property type="entry name" value="FAD/NAD-linked reductases, dimerisation (C-terminal) domain"/>
    <property type="match status" value="1"/>
</dbReference>
<evidence type="ECO:0000259" key="7">
    <source>
        <dbReference type="Pfam" id="PF14759"/>
    </source>
</evidence>
<dbReference type="PANTHER" id="PTHR43557:SF2">
    <property type="entry name" value="RIESKE DOMAIN-CONTAINING PROTEIN-RELATED"/>
    <property type="match status" value="1"/>
</dbReference>
<dbReference type="PRINTS" id="PR00368">
    <property type="entry name" value="FADPNR"/>
</dbReference>
<dbReference type="Gene3D" id="3.50.50.60">
    <property type="entry name" value="FAD/NAD(P)-binding domain"/>
    <property type="match status" value="2"/>
</dbReference>
<feature type="domain" description="Reductase C-terminal" evidence="7">
    <location>
        <begin position="321"/>
        <end position="405"/>
    </location>
</feature>
<dbReference type="GO" id="GO:0016651">
    <property type="term" value="F:oxidoreductase activity, acting on NAD(P)H"/>
    <property type="evidence" value="ECO:0007669"/>
    <property type="project" value="TreeGrafter"/>
</dbReference>
<evidence type="ECO:0000313" key="8">
    <source>
        <dbReference type="EMBL" id="CAJ1372761.1"/>
    </source>
</evidence>